<dbReference type="RefSeq" id="WP_065490761.1">
    <property type="nucleotide sequence ID" value="NZ_CP009111.1"/>
</dbReference>
<feature type="transmembrane region" description="Helical" evidence="5">
    <location>
        <begin position="36"/>
        <end position="57"/>
    </location>
</feature>
<feature type="transmembrane region" description="Helical" evidence="5">
    <location>
        <begin position="240"/>
        <end position="264"/>
    </location>
</feature>
<evidence type="ECO:0000256" key="4">
    <source>
        <dbReference type="ARBA" id="ARBA00023136"/>
    </source>
</evidence>
<dbReference type="InterPro" id="IPR011701">
    <property type="entry name" value="MFS"/>
</dbReference>
<sequence length="388" mass="40129">MKSWFVSLCLVTALLQAVYAAVRVMISYRALELGGSGATVGILTALYSLVPLVAAIPIGRAVDGRHAAAVLRIGAALSGVAVVVIITSTDLVVLAAGSILLGFGHILTLVSGQGYVPLMSSPDQYDRRFGGLTVWISVGQSIGIPVAGIIASRSHEGHVETSGALLAMLVLAALAATASLSPHLRTPKTATPRKSATPVRQSTMAMLSTSGMRPAVFSSLIVLTSMDLTTAYLPVLGEQYGFSVLTVTAILTARSIAAIVSRVFLTRLLQLAPRRWLLISGTLCSALPVALIPAVPQPIIVGILMAVAGFFWGLAQPLTMTWVAGLVPPSNRASALSLRLTGNRLGQVFIPLTAGAIAGSTGTDAVFVLTGGLLAGAAFSTWRALTRE</sequence>
<dbReference type="InterPro" id="IPR052528">
    <property type="entry name" value="Sugar_transport-like"/>
</dbReference>
<dbReference type="GO" id="GO:0022857">
    <property type="term" value="F:transmembrane transporter activity"/>
    <property type="evidence" value="ECO:0007669"/>
    <property type="project" value="InterPro"/>
</dbReference>
<gene>
    <name evidence="7" type="ORF">R1CP_15955</name>
</gene>
<dbReference type="InterPro" id="IPR036259">
    <property type="entry name" value="MFS_trans_sf"/>
</dbReference>
<dbReference type="GO" id="GO:0005886">
    <property type="term" value="C:plasma membrane"/>
    <property type="evidence" value="ECO:0007669"/>
    <property type="project" value="UniProtKB-SubCell"/>
</dbReference>
<feature type="transmembrane region" description="Helical" evidence="5">
    <location>
        <begin position="301"/>
        <end position="327"/>
    </location>
</feature>
<evidence type="ECO:0000313" key="7">
    <source>
        <dbReference type="EMBL" id="ANS27882.1"/>
    </source>
</evidence>
<keyword evidence="2 5" id="KW-0812">Transmembrane</keyword>
<dbReference type="Proteomes" id="UP000186108">
    <property type="component" value="Chromosome"/>
</dbReference>
<proteinExistence type="predicted"/>
<evidence type="ECO:0000256" key="5">
    <source>
        <dbReference type="SAM" id="Phobius"/>
    </source>
</evidence>
<dbReference type="InterPro" id="IPR020846">
    <property type="entry name" value="MFS_dom"/>
</dbReference>
<keyword evidence="4 5" id="KW-0472">Membrane</keyword>
<reference evidence="7 8" key="1">
    <citation type="submission" date="2014-07" db="EMBL/GenBank/DDBJ databases">
        <authorList>
            <person name="Zhang J.E."/>
            <person name="Yang H."/>
            <person name="Guo J."/>
            <person name="Deng Z."/>
            <person name="Luo H."/>
            <person name="Luo M."/>
            <person name="Zhao B."/>
        </authorList>
    </citation>
    <scope>NUCLEOTIDE SEQUENCE [LARGE SCALE GENOMIC DNA]</scope>
    <source>
        <strain evidence="7 8">1CP</strain>
    </source>
</reference>
<dbReference type="AlphaFoldDB" id="A0A1B1K5H2"/>
<keyword evidence="3 5" id="KW-1133">Transmembrane helix</keyword>
<feature type="transmembrane region" description="Helical" evidence="5">
    <location>
        <begin position="92"/>
        <end position="111"/>
    </location>
</feature>
<evidence type="ECO:0000256" key="1">
    <source>
        <dbReference type="ARBA" id="ARBA00004651"/>
    </source>
</evidence>
<evidence type="ECO:0000313" key="8">
    <source>
        <dbReference type="Proteomes" id="UP000186108"/>
    </source>
</evidence>
<dbReference type="PROSITE" id="PS50850">
    <property type="entry name" value="MFS"/>
    <property type="match status" value="1"/>
</dbReference>
<name>A0A1B1K5H2_RHOOP</name>
<feature type="transmembrane region" description="Helical" evidence="5">
    <location>
        <begin position="132"/>
        <end position="151"/>
    </location>
</feature>
<feature type="transmembrane region" description="Helical" evidence="5">
    <location>
        <begin position="163"/>
        <end position="184"/>
    </location>
</feature>
<comment type="subcellular location">
    <subcellularLocation>
        <location evidence="1">Cell membrane</location>
        <topology evidence="1">Multi-pass membrane protein</topology>
    </subcellularLocation>
</comment>
<feature type="domain" description="Major facilitator superfamily (MFS) profile" evidence="6">
    <location>
        <begin position="1"/>
        <end position="388"/>
    </location>
</feature>
<evidence type="ECO:0000259" key="6">
    <source>
        <dbReference type="PROSITE" id="PS50850"/>
    </source>
</evidence>
<feature type="transmembrane region" description="Helical" evidence="5">
    <location>
        <begin position="276"/>
        <end position="295"/>
    </location>
</feature>
<dbReference type="EMBL" id="CP009111">
    <property type="protein sequence ID" value="ANS27882.1"/>
    <property type="molecule type" value="Genomic_DNA"/>
</dbReference>
<evidence type="ECO:0000256" key="3">
    <source>
        <dbReference type="ARBA" id="ARBA00022989"/>
    </source>
</evidence>
<feature type="transmembrane region" description="Helical" evidence="5">
    <location>
        <begin position="214"/>
        <end position="234"/>
    </location>
</feature>
<feature type="transmembrane region" description="Helical" evidence="5">
    <location>
        <begin position="348"/>
        <end position="379"/>
    </location>
</feature>
<dbReference type="Pfam" id="PF07690">
    <property type="entry name" value="MFS_1"/>
    <property type="match status" value="1"/>
</dbReference>
<dbReference type="Gene3D" id="1.20.1250.20">
    <property type="entry name" value="MFS general substrate transporter like domains"/>
    <property type="match status" value="1"/>
</dbReference>
<dbReference type="PANTHER" id="PTHR23526:SF4">
    <property type="entry name" value="INTEGRAL MEMBRANE TRANSPORT PROTEIN"/>
    <property type="match status" value="1"/>
</dbReference>
<feature type="transmembrane region" description="Helical" evidence="5">
    <location>
        <begin position="69"/>
        <end position="86"/>
    </location>
</feature>
<accession>A0A1B1K5H2</accession>
<protein>
    <submittedName>
        <fullName evidence="7">Major facilitator superfamily multidrug resistance protein</fullName>
    </submittedName>
</protein>
<dbReference type="PANTHER" id="PTHR23526">
    <property type="entry name" value="INTEGRAL MEMBRANE TRANSPORT PROTEIN-RELATED"/>
    <property type="match status" value="1"/>
</dbReference>
<dbReference type="PATRIC" id="fig|37919.13.peg.3285"/>
<organism evidence="7 8">
    <name type="scientific">Rhodococcus opacus</name>
    <name type="common">Nocardia opaca</name>
    <dbReference type="NCBI Taxonomy" id="37919"/>
    <lineage>
        <taxon>Bacteria</taxon>
        <taxon>Bacillati</taxon>
        <taxon>Actinomycetota</taxon>
        <taxon>Actinomycetes</taxon>
        <taxon>Mycobacteriales</taxon>
        <taxon>Nocardiaceae</taxon>
        <taxon>Rhodococcus</taxon>
    </lineage>
</organism>
<dbReference type="SUPFAM" id="SSF103473">
    <property type="entry name" value="MFS general substrate transporter"/>
    <property type="match status" value="1"/>
</dbReference>
<evidence type="ECO:0000256" key="2">
    <source>
        <dbReference type="ARBA" id="ARBA00022692"/>
    </source>
</evidence>